<feature type="transmembrane region" description="Helical" evidence="2">
    <location>
        <begin position="146"/>
        <end position="165"/>
    </location>
</feature>
<name>A0ABQ9NI88_9PEZI</name>
<feature type="compositionally biased region" description="Polar residues" evidence="1">
    <location>
        <begin position="49"/>
        <end position="68"/>
    </location>
</feature>
<organism evidence="3 4">
    <name type="scientific">Coniosporium apollinis</name>
    <dbReference type="NCBI Taxonomy" id="61459"/>
    <lineage>
        <taxon>Eukaryota</taxon>
        <taxon>Fungi</taxon>
        <taxon>Dikarya</taxon>
        <taxon>Ascomycota</taxon>
        <taxon>Pezizomycotina</taxon>
        <taxon>Dothideomycetes</taxon>
        <taxon>Dothideomycetes incertae sedis</taxon>
        <taxon>Coniosporium</taxon>
    </lineage>
</organism>
<dbReference type="PANTHER" id="PTHR42024">
    <property type="entry name" value="AMINO ACID PERMEASE_ SLC12A DOMAIN-CONTAINING PROTEIN"/>
    <property type="match status" value="1"/>
</dbReference>
<feature type="compositionally biased region" description="Basic and acidic residues" evidence="1">
    <location>
        <begin position="1"/>
        <end position="11"/>
    </location>
</feature>
<feature type="transmembrane region" description="Helical" evidence="2">
    <location>
        <begin position="114"/>
        <end position="134"/>
    </location>
</feature>
<protein>
    <submittedName>
        <fullName evidence="3">Uncharacterized protein</fullName>
    </submittedName>
</protein>
<accession>A0ABQ9NI88</accession>
<keyword evidence="2" id="KW-1133">Transmembrane helix</keyword>
<feature type="region of interest" description="Disordered" evidence="1">
    <location>
        <begin position="1"/>
        <end position="95"/>
    </location>
</feature>
<gene>
    <name evidence="3" type="ORF">H2201_008418</name>
</gene>
<proteinExistence type="predicted"/>
<evidence type="ECO:0000313" key="4">
    <source>
        <dbReference type="Proteomes" id="UP001172684"/>
    </source>
</evidence>
<dbReference type="Proteomes" id="UP001172684">
    <property type="component" value="Unassembled WGS sequence"/>
</dbReference>
<keyword evidence="2" id="KW-0472">Membrane</keyword>
<dbReference type="EMBL" id="JAPDRL010000115">
    <property type="protein sequence ID" value="KAJ9656856.1"/>
    <property type="molecule type" value="Genomic_DNA"/>
</dbReference>
<feature type="transmembrane region" description="Helical" evidence="2">
    <location>
        <begin position="219"/>
        <end position="240"/>
    </location>
</feature>
<sequence length="373" mass="41548">MATERQDHAEHLAVPSGNAPSQPLSALGVPSENTNIPSSHPPSVVHFAANTSAPPTRPSSALNVPVNTSAPSSRPSSIRPPSARHAPTQVTFTDPDFTKPPPLNYTLRTRIKSIWIFWTLVVLDCVCLPIALYFGLWYGTSLSHNAVFSISTGALGTVSIVEYFIRFRRLWRKGSTCRVIGARRFYLDWFHWTLSVAWIAVMIELIVGTVPHEPPIRLLAMPVSSMVFAFGVEMLVMDVLRIAGYRSPVRISSLPRGSPLRPGIYSIIEDIVAVDGSGGTEFRQRLNLRYQASKMFRQMLHRLTLFWGFGACIIAAITTTLIFTIQKDAAYVVGWVIPFLWAGIWAIITTKWVQRSLAEEYRMWAEEKAKPAA</sequence>
<dbReference type="PANTHER" id="PTHR42024:SF1">
    <property type="entry name" value="AMINO ACID PERMEASE_ SLC12A DOMAIN-CONTAINING PROTEIN"/>
    <property type="match status" value="1"/>
</dbReference>
<evidence type="ECO:0000313" key="3">
    <source>
        <dbReference type="EMBL" id="KAJ9656856.1"/>
    </source>
</evidence>
<keyword evidence="4" id="KW-1185">Reference proteome</keyword>
<reference evidence="3" key="1">
    <citation type="submission" date="2022-10" db="EMBL/GenBank/DDBJ databases">
        <title>Culturing micro-colonial fungi from biological soil crusts in the Mojave desert and describing Neophaeococcomyces mojavensis, and introducing the new genera and species Taxawa tesnikishii.</title>
        <authorList>
            <person name="Kurbessoian T."/>
            <person name="Stajich J.E."/>
        </authorList>
    </citation>
    <scope>NUCLEOTIDE SEQUENCE</scope>
    <source>
        <strain evidence="3">TK_1</strain>
    </source>
</reference>
<keyword evidence="2" id="KW-0812">Transmembrane</keyword>
<comment type="caution">
    <text evidence="3">The sequence shown here is derived from an EMBL/GenBank/DDBJ whole genome shotgun (WGS) entry which is preliminary data.</text>
</comment>
<feature type="compositionally biased region" description="Low complexity" evidence="1">
    <location>
        <begin position="69"/>
        <end position="95"/>
    </location>
</feature>
<evidence type="ECO:0000256" key="1">
    <source>
        <dbReference type="SAM" id="MobiDB-lite"/>
    </source>
</evidence>
<evidence type="ECO:0000256" key="2">
    <source>
        <dbReference type="SAM" id="Phobius"/>
    </source>
</evidence>
<feature type="transmembrane region" description="Helical" evidence="2">
    <location>
        <begin position="303"/>
        <end position="323"/>
    </location>
</feature>
<feature type="transmembrane region" description="Helical" evidence="2">
    <location>
        <begin position="186"/>
        <end position="207"/>
    </location>
</feature>
<feature type="transmembrane region" description="Helical" evidence="2">
    <location>
        <begin position="329"/>
        <end position="348"/>
    </location>
</feature>